<keyword evidence="8" id="KW-1185">Reference proteome</keyword>
<evidence type="ECO:0000256" key="2">
    <source>
        <dbReference type="ARBA" id="ARBA00022475"/>
    </source>
</evidence>
<feature type="transmembrane region" description="Helical" evidence="6">
    <location>
        <begin position="38"/>
        <end position="59"/>
    </location>
</feature>
<dbReference type="EMBL" id="JAUKPO010000002">
    <property type="protein sequence ID" value="MDO1445930.1"/>
    <property type="molecule type" value="Genomic_DNA"/>
</dbReference>
<comment type="subcellular location">
    <subcellularLocation>
        <location evidence="1">Cell membrane</location>
        <topology evidence="1">Multi-pass membrane protein</topology>
    </subcellularLocation>
</comment>
<accession>A0ABT8R5I6</accession>
<evidence type="ECO:0000313" key="7">
    <source>
        <dbReference type="EMBL" id="MDO1445930.1"/>
    </source>
</evidence>
<dbReference type="Proteomes" id="UP001168528">
    <property type="component" value="Unassembled WGS sequence"/>
</dbReference>
<name>A0ABT8R5I6_9BACT</name>
<feature type="transmembrane region" description="Helical" evidence="6">
    <location>
        <begin position="6"/>
        <end position="26"/>
    </location>
</feature>
<reference evidence="7" key="1">
    <citation type="submission" date="2023-07" db="EMBL/GenBank/DDBJ databases">
        <title>The genome sequence of Rhodocytophaga aerolata KACC 12507.</title>
        <authorList>
            <person name="Zhang X."/>
        </authorList>
    </citation>
    <scope>NUCLEOTIDE SEQUENCE</scope>
    <source>
        <strain evidence="7">KACC 12507</strain>
    </source>
</reference>
<evidence type="ECO:0000313" key="8">
    <source>
        <dbReference type="Proteomes" id="UP001168528"/>
    </source>
</evidence>
<dbReference type="Pfam" id="PF01810">
    <property type="entry name" value="LysE"/>
    <property type="match status" value="1"/>
</dbReference>
<evidence type="ECO:0000256" key="6">
    <source>
        <dbReference type="SAM" id="Phobius"/>
    </source>
</evidence>
<keyword evidence="5 6" id="KW-0472">Membrane</keyword>
<evidence type="ECO:0000256" key="4">
    <source>
        <dbReference type="ARBA" id="ARBA00022989"/>
    </source>
</evidence>
<evidence type="ECO:0000256" key="5">
    <source>
        <dbReference type="ARBA" id="ARBA00023136"/>
    </source>
</evidence>
<dbReference type="InterPro" id="IPR001123">
    <property type="entry name" value="LeuE-type"/>
</dbReference>
<evidence type="ECO:0000256" key="3">
    <source>
        <dbReference type="ARBA" id="ARBA00022692"/>
    </source>
</evidence>
<proteinExistence type="predicted"/>
<keyword evidence="2" id="KW-1003">Cell membrane</keyword>
<gene>
    <name evidence="7" type="ORF">Q0590_06685</name>
</gene>
<protein>
    <submittedName>
        <fullName evidence="7">LysE family translocator</fullName>
    </submittedName>
</protein>
<dbReference type="PANTHER" id="PTHR30086:SF20">
    <property type="entry name" value="ARGININE EXPORTER PROTEIN ARGO-RELATED"/>
    <property type="match status" value="1"/>
</dbReference>
<organism evidence="7 8">
    <name type="scientific">Rhodocytophaga aerolata</name>
    <dbReference type="NCBI Taxonomy" id="455078"/>
    <lineage>
        <taxon>Bacteria</taxon>
        <taxon>Pseudomonadati</taxon>
        <taxon>Bacteroidota</taxon>
        <taxon>Cytophagia</taxon>
        <taxon>Cytophagales</taxon>
        <taxon>Rhodocytophagaceae</taxon>
        <taxon>Rhodocytophaga</taxon>
    </lineage>
</organism>
<keyword evidence="3 6" id="KW-0812">Transmembrane</keyword>
<feature type="transmembrane region" description="Helical" evidence="6">
    <location>
        <begin position="143"/>
        <end position="167"/>
    </location>
</feature>
<feature type="transmembrane region" description="Helical" evidence="6">
    <location>
        <begin position="179"/>
        <end position="203"/>
    </location>
</feature>
<evidence type="ECO:0000256" key="1">
    <source>
        <dbReference type="ARBA" id="ARBA00004651"/>
    </source>
</evidence>
<dbReference type="RefSeq" id="WP_302036727.1">
    <property type="nucleotide sequence ID" value="NZ_JAUKPO010000002.1"/>
</dbReference>
<sequence>MHALFKGILFGLLLAILIGPVFFALIQTSIRKGFRSGVLLSLGISLSDTLYILICYIGFTQLFEHEQFKESLAMIGGLIMFMFGISAILKPISSKADILIEPKKPGTFRYVFKGFALNAINPFVILFWVGVMSMVTVQEKLEGIHIFLFFLGTILTVFCTDISKAYVAHKLSKYLTQTFLIWMNRAVGMALVGFGCRLIYYAFEGL</sequence>
<feature type="transmembrane region" description="Helical" evidence="6">
    <location>
        <begin position="110"/>
        <end position="131"/>
    </location>
</feature>
<dbReference type="PANTHER" id="PTHR30086">
    <property type="entry name" value="ARGININE EXPORTER PROTEIN ARGO"/>
    <property type="match status" value="1"/>
</dbReference>
<keyword evidence="4 6" id="KW-1133">Transmembrane helix</keyword>
<comment type="caution">
    <text evidence="7">The sequence shown here is derived from an EMBL/GenBank/DDBJ whole genome shotgun (WGS) entry which is preliminary data.</text>
</comment>
<feature type="transmembrane region" description="Helical" evidence="6">
    <location>
        <begin position="71"/>
        <end position="89"/>
    </location>
</feature>